<dbReference type="Proteomes" id="UP000317713">
    <property type="component" value="Chromosome"/>
</dbReference>
<organism evidence="2 3">
    <name type="scientific">Brevibacillus brevis</name>
    <name type="common">Bacillus brevis</name>
    <dbReference type="NCBI Taxonomy" id="1393"/>
    <lineage>
        <taxon>Bacteria</taxon>
        <taxon>Bacillati</taxon>
        <taxon>Bacillota</taxon>
        <taxon>Bacilli</taxon>
        <taxon>Bacillales</taxon>
        <taxon>Paenibacillaceae</taxon>
        <taxon>Brevibacillus</taxon>
    </lineage>
</organism>
<dbReference type="EMBL" id="CP042161">
    <property type="protein sequence ID" value="QDS35853.1"/>
    <property type="molecule type" value="Genomic_DNA"/>
</dbReference>
<evidence type="ECO:0000313" key="2">
    <source>
        <dbReference type="EMBL" id="QDS35853.1"/>
    </source>
</evidence>
<reference evidence="2 3" key="1">
    <citation type="submission" date="2019-07" db="EMBL/GenBank/DDBJ databases">
        <title>Characterization of Brevibacillus brevis HK544, as a potential biocontrol agent.</title>
        <authorList>
            <person name="Kim H."/>
        </authorList>
    </citation>
    <scope>NUCLEOTIDE SEQUENCE [LARGE SCALE GENOMIC DNA]</scope>
    <source>
        <strain evidence="2 3">HK544</strain>
    </source>
</reference>
<proteinExistence type="predicted"/>
<dbReference type="AlphaFoldDB" id="A0A517IAE4"/>
<dbReference type="RefSeq" id="WP_144617468.1">
    <property type="nucleotide sequence ID" value="NZ_CP042161.1"/>
</dbReference>
<name>A0A517IAE4_BREBE</name>
<gene>
    <name evidence="2" type="ORF">FPS98_18540</name>
</gene>
<sequence>MKNKFPGYYNLSDKDFELLWSNCLFIFDTNVLLDFYRVPQGTRDTLFRILGLIKDRIWIPHQVALEYHTKVIEEIATQESTYDEIKLSLNKKKSDIEKDLNQFSRHVHIEVKSILTELDQTFRNLFTKLDDQKKEHPNLLDVQHKISLLFENKVGEEYTEQQLQEKYHTGKIRYENNVPPGFDDKKKESKRYYNGNIYEDKYGDLIVWHQILDKAKTEQKSVIFITGDNKSDWWQKSKGKTIGPHPHLIQEFKNIVGSKVMFYMYQTELFIRRSNEYLKFDESNQSVDRAIQDISTVKETRVQYIQPIGRVLRDTDQSGNFKNKFELLVSYLQHSIGGEIIIALTEEDVARDEKKYTLSGFEIISEYQSIMLILERKGDEYKISFNDLYEINFQSLPTSIKFWLYTKNNTWRFYLLESD</sequence>
<evidence type="ECO:0000313" key="3">
    <source>
        <dbReference type="Proteomes" id="UP000317713"/>
    </source>
</evidence>
<dbReference type="InterPro" id="IPR041578">
    <property type="entry name" value="PIN_8"/>
</dbReference>
<evidence type="ECO:0000259" key="1">
    <source>
        <dbReference type="Pfam" id="PF18476"/>
    </source>
</evidence>
<feature type="domain" description="PIN like" evidence="1">
    <location>
        <begin position="24"/>
        <end position="248"/>
    </location>
</feature>
<dbReference type="Pfam" id="PF18476">
    <property type="entry name" value="PIN_8"/>
    <property type="match status" value="1"/>
</dbReference>
<accession>A0A517IAE4</accession>
<protein>
    <recommendedName>
        <fullName evidence="1">PIN like domain-containing protein</fullName>
    </recommendedName>
</protein>